<dbReference type="PROSITE" id="PS50943">
    <property type="entry name" value="HTH_CROC1"/>
    <property type="match status" value="1"/>
</dbReference>
<organism evidence="3 4">
    <name type="scientific">Sphaerisporangium corydalis</name>
    <dbReference type="NCBI Taxonomy" id="1441875"/>
    <lineage>
        <taxon>Bacteria</taxon>
        <taxon>Bacillati</taxon>
        <taxon>Actinomycetota</taxon>
        <taxon>Actinomycetes</taxon>
        <taxon>Streptosporangiales</taxon>
        <taxon>Streptosporangiaceae</taxon>
        <taxon>Sphaerisporangium</taxon>
    </lineage>
</organism>
<accession>A0ABV9EI69</accession>
<dbReference type="PANTHER" id="PTHR43236:SF1">
    <property type="entry name" value="BLL7220 PROTEIN"/>
    <property type="match status" value="1"/>
</dbReference>
<name>A0ABV9EI69_9ACTN</name>
<keyword evidence="4" id="KW-1185">Reference proteome</keyword>
<evidence type="ECO:0000313" key="4">
    <source>
        <dbReference type="Proteomes" id="UP001595891"/>
    </source>
</evidence>
<dbReference type="InterPro" id="IPR052345">
    <property type="entry name" value="Rad_response_metalloprotease"/>
</dbReference>
<comment type="caution">
    <text evidence="3">The sequence shown here is derived from an EMBL/GenBank/DDBJ whole genome shotgun (WGS) entry which is preliminary data.</text>
</comment>
<sequence>MKDNQPSLPGIDQGRVTPKVVWEGFDPSRVTQARHLIGLTKKEVAERIGVSAAAVSQYETGSIRPRPEVIPRLAEALRVPINFFIAGRPHGKLDPSMAHFRSLRSTSGMQRNKALGFAEQVWELTYALEKRVQLPPVDLPGFAGGEVHPGSELPQNPIEAAKALRSYWQLGRGPVTHMVRRMESHGIVVVTPDADESASKVDAFSSASLPRPLAVLTPNRSNDVYRHRFSAAHELGHLVLHAVATGEIQQEREADTFAAEFLTPRASVLPILPRRIDFSQLIAIQRTWGVSIHSLIYRYREFGLVSDATTSRAYQRLRGLQGQSGFSPESTDGYPGEQPTMLRRAYELAEQHAGLTVPQLASELAWEPVRVRQLLGMNNIRPVLRIV</sequence>
<dbReference type="Pfam" id="PF06114">
    <property type="entry name" value="Peptidase_M78"/>
    <property type="match status" value="1"/>
</dbReference>
<dbReference type="PANTHER" id="PTHR43236">
    <property type="entry name" value="ANTITOXIN HIGA1"/>
    <property type="match status" value="1"/>
</dbReference>
<dbReference type="Gene3D" id="1.10.260.40">
    <property type="entry name" value="lambda repressor-like DNA-binding domains"/>
    <property type="match status" value="1"/>
</dbReference>
<dbReference type="RefSeq" id="WP_380707194.1">
    <property type="nucleotide sequence ID" value="NZ_JANZYP010000010.1"/>
</dbReference>
<reference evidence="4" key="1">
    <citation type="journal article" date="2019" name="Int. J. Syst. Evol. Microbiol.">
        <title>The Global Catalogue of Microorganisms (GCM) 10K type strain sequencing project: providing services to taxonomists for standard genome sequencing and annotation.</title>
        <authorList>
            <consortium name="The Broad Institute Genomics Platform"/>
            <consortium name="The Broad Institute Genome Sequencing Center for Infectious Disease"/>
            <person name="Wu L."/>
            <person name="Ma J."/>
        </authorList>
    </citation>
    <scope>NUCLEOTIDE SEQUENCE [LARGE SCALE GENOMIC DNA]</scope>
    <source>
        <strain evidence="4">CCUG 49560</strain>
    </source>
</reference>
<comment type="similarity">
    <text evidence="1">Belongs to the short-chain fatty acyl-CoA assimilation regulator (ScfR) family.</text>
</comment>
<evidence type="ECO:0000256" key="1">
    <source>
        <dbReference type="ARBA" id="ARBA00007227"/>
    </source>
</evidence>
<evidence type="ECO:0000313" key="3">
    <source>
        <dbReference type="EMBL" id="MFC4588640.1"/>
    </source>
</evidence>
<gene>
    <name evidence="3" type="ORF">ACFO8L_21300</name>
</gene>
<dbReference type="Proteomes" id="UP001595891">
    <property type="component" value="Unassembled WGS sequence"/>
</dbReference>
<dbReference type="EMBL" id="JBHSFN010000013">
    <property type="protein sequence ID" value="MFC4588640.1"/>
    <property type="molecule type" value="Genomic_DNA"/>
</dbReference>
<protein>
    <submittedName>
        <fullName evidence="3">Helix-turn-helix domain-containing protein</fullName>
    </submittedName>
</protein>
<evidence type="ECO:0000259" key="2">
    <source>
        <dbReference type="PROSITE" id="PS50943"/>
    </source>
</evidence>
<proteinExistence type="inferred from homology"/>
<dbReference type="Pfam" id="PF01381">
    <property type="entry name" value="HTH_3"/>
    <property type="match status" value="1"/>
</dbReference>
<dbReference type="InterPro" id="IPR010359">
    <property type="entry name" value="IrrE_HExxH"/>
</dbReference>
<dbReference type="Gene3D" id="1.10.10.2910">
    <property type="match status" value="1"/>
</dbReference>
<dbReference type="SUPFAM" id="SSF47413">
    <property type="entry name" value="lambda repressor-like DNA-binding domains"/>
    <property type="match status" value="1"/>
</dbReference>
<dbReference type="SMART" id="SM00530">
    <property type="entry name" value="HTH_XRE"/>
    <property type="match status" value="1"/>
</dbReference>
<dbReference type="CDD" id="cd00093">
    <property type="entry name" value="HTH_XRE"/>
    <property type="match status" value="1"/>
</dbReference>
<feature type="domain" description="HTH cro/C1-type" evidence="2">
    <location>
        <begin position="30"/>
        <end position="84"/>
    </location>
</feature>
<dbReference type="InterPro" id="IPR001387">
    <property type="entry name" value="Cro/C1-type_HTH"/>
</dbReference>
<dbReference type="InterPro" id="IPR010982">
    <property type="entry name" value="Lambda_DNA-bd_dom_sf"/>
</dbReference>